<dbReference type="InterPro" id="IPR006015">
    <property type="entry name" value="Universal_stress_UspA"/>
</dbReference>
<feature type="domain" description="UspA" evidence="2">
    <location>
        <begin position="1"/>
        <end position="139"/>
    </location>
</feature>
<dbReference type="Pfam" id="PF00582">
    <property type="entry name" value="Usp"/>
    <property type="match status" value="2"/>
</dbReference>
<reference evidence="3" key="1">
    <citation type="submission" date="2021-01" db="EMBL/GenBank/DDBJ databases">
        <title>Whole genome shotgun sequence of Sphaerisporangium rufum NBRC 109079.</title>
        <authorList>
            <person name="Komaki H."/>
            <person name="Tamura T."/>
        </authorList>
    </citation>
    <scope>NUCLEOTIDE SEQUENCE</scope>
    <source>
        <strain evidence="3">NBRC 109079</strain>
    </source>
</reference>
<proteinExistence type="inferred from homology"/>
<dbReference type="PANTHER" id="PTHR46553:SF3">
    <property type="entry name" value="ADENINE NUCLEOTIDE ALPHA HYDROLASES-LIKE SUPERFAMILY PROTEIN"/>
    <property type="match status" value="1"/>
</dbReference>
<dbReference type="RefSeq" id="WP_203983340.1">
    <property type="nucleotide sequence ID" value="NZ_BOOU01000025.1"/>
</dbReference>
<dbReference type="AlphaFoldDB" id="A0A919QZ82"/>
<dbReference type="InterPro" id="IPR006016">
    <property type="entry name" value="UspA"/>
</dbReference>
<name>A0A919QZ82_9ACTN</name>
<evidence type="ECO:0000313" key="3">
    <source>
        <dbReference type="EMBL" id="GII76712.1"/>
    </source>
</evidence>
<comment type="similarity">
    <text evidence="1">Belongs to the universal stress protein A family.</text>
</comment>
<gene>
    <name evidence="3" type="ORF">Sru01_16940</name>
</gene>
<organism evidence="3 4">
    <name type="scientific">Sphaerisporangium rufum</name>
    <dbReference type="NCBI Taxonomy" id="1381558"/>
    <lineage>
        <taxon>Bacteria</taxon>
        <taxon>Bacillati</taxon>
        <taxon>Actinomycetota</taxon>
        <taxon>Actinomycetes</taxon>
        <taxon>Streptosporangiales</taxon>
        <taxon>Streptosporangiaceae</taxon>
        <taxon>Sphaerisporangium</taxon>
    </lineage>
</organism>
<dbReference type="PANTHER" id="PTHR46553">
    <property type="entry name" value="ADENINE NUCLEOTIDE ALPHA HYDROLASES-LIKE SUPERFAMILY PROTEIN"/>
    <property type="match status" value="1"/>
</dbReference>
<dbReference type="Proteomes" id="UP000655287">
    <property type="component" value="Unassembled WGS sequence"/>
</dbReference>
<comment type="caution">
    <text evidence="3">The sequence shown here is derived from an EMBL/GenBank/DDBJ whole genome shotgun (WGS) entry which is preliminary data.</text>
</comment>
<dbReference type="EMBL" id="BOOU01000025">
    <property type="protein sequence ID" value="GII76712.1"/>
    <property type="molecule type" value="Genomic_DNA"/>
</dbReference>
<protein>
    <submittedName>
        <fullName evidence="3">Universal stress protein</fullName>
    </submittedName>
</protein>
<dbReference type="SUPFAM" id="SSF52402">
    <property type="entry name" value="Adenine nucleotide alpha hydrolases-like"/>
    <property type="match status" value="2"/>
</dbReference>
<evidence type="ECO:0000313" key="4">
    <source>
        <dbReference type="Proteomes" id="UP000655287"/>
    </source>
</evidence>
<keyword evidence="4" id="KW-1185">Reference proteome</keyword>
<sequence>MFGVITVGVDGSAHAAAAVDWAAEDAARAGAVLRIVHVREPWAGEYPFHRMEGFNESLTDYCAGVLDAAAGRAREHVPGLEVSTALITGAVVERLRHESENADTLVLGSRGMGGFTGLVLGSVGLALAGHAAGPVVIVRDVRPASYRKVVVGVDGSPHSEAALGFAFEQASARGWQVEAVHSWPMPALSPVAAGYTDIMSDVSEAGTRGMRQWLAPWRDKFPDVPVTETGICGHPVPALGEASQTADLLVVGSRGLGGFTAALLGSVGHGVLHHAHCPVAVVRPRPA</sequence>
<dbReference type="InterPro" id="IPR014729">
    <property type="entry name" value="Rossmann-like_a/b/a_fold"/>
</dbReference>
<dbReference type="Gene3D" id="3.40.50.620">
    <property type="entry name" value="HUPs"/>
    <property type="match status" value="2"/>
</dbReference>
<feature type="domain" description="UspA" evidence="2">
    <location>
        <begin position="146"/>
        <end position="283"/>
    </location>
</feature>
<evidence type="ECO:0000256" key="1">
    <source>
        <dbReference type="ARBA" id="ARBA00008791"/>
    </source>
</evidence>
<evidence type="ECO:0000259" key="2">
    <source>
        <dbReference type="Pfam" id="PF00582"/>
    </source>
</evidence>
<dbReference type="PRINTS" id="PR01438">
    <property type="entry name" value="UNVRSLSTRESS"/>
</dbReference>
<accession>A0A919QZ82</accession>